<dbReference type="InterPro" id="IPR003673">
    <property type="entry name" value="CoA-Trfase_fam_III"/>
</dbReference>
<dbReference type="EMBL" id="LKBH01000154">
    <property type="protein sequence ID" value="KQB35322.1"/>
    <property type="molecule type" value="Genomic_DNA"/>
</dbReference>
<dbReference type="InterPro" id="IPR044855">
    <property type="entry name" value="CoA-Trfase_III_dom3_sf"/>
</dbReference>
<dbReference type="InterPro" id="IPR023606">
    <property type="entry name" value="CoA-Trfase_III_dom_1_sf"/>
</dbReference>
<organism evidence="2 3">
    <name type="scientific">Acidiplasma cupricumulans</name>
    <dbReference type="NCBI Taxonomy" id="312540"/>
    <lineage>
        <taxon>Archaea</taxon>
        <taxon>Methanobacteriati</taxon>
        <taxon>Thermoplasmatota</taxon>
        <taxon>Thermoplasmata</taxon>
        <taxon>Thermoplasmatales</taxon>
        <taxon>Ferroplasmaceae</taxon>
        <taxon>Acidiplasma</taxon>
    </lineage>
</organism>
<dbReference type="Pfam" id="PF02515">
    <property type="entry name" value="CoA_transf_3"/>
    <property type="match status" value="1"/>
</dbReference>
<gene>
    <name evidence="2" type="ORF">AOG55_07125</name>
</gene>
<reference evidence="2 3" key="1">
    <citation type="submission" date="2015-09" db="EMBL/GenBank/DDBJ databases">
        <title>Heavy metals and arsenic resistance mechanisms in polyextremophilic archaea of the family Ferroplasmaceae.</title>
        <authorList>
            <person name="Bulaev A.G."/>
            <person name="Kanygina A.V."/>
        </authorList>
    </citation>
    <scope>NUCLEOTIDE SEQUENCE [LARGE SCALE GENOMIC DNA]</scope>
    <source>
        <strain evidence="2 3">BH2</strain>
    </source>
</reference>
<dbReference type="PANTHER" id="PTHR48207">
    <property type="entry name" value="SUCCINATE--HYDROXYMETHYLGLUTARATE COA-TRANSFERASE"/>
    <property type="match status" value="1"/>
</dbReference>
<evidence type="ECO:0000256" key="1">
    <source>
        <dbReference type="ARBA" id="ARBA00022679"/>
    </source>
</evidence>
<dbReference type="InParanoid" id="A0A0Q1B5J9"/>
<dbReference type="AlphaFoldDB" id="A0A0Q1B5J9"/>
<dbReference type="Proteomes" id="UP000050301">
    <property type="component" value="Unassembled WGS sequence"/>
</dbReference>
<name>A0A0Q1B5J9_9ARCH</name>
<evidence type="ECO:0000313" key="3">
    <source>
        <dbReference type="Proteomes" id="UP000050301"/>
    </source>
</evidence>
<evidence type="ECO:0008006" key="4">
    <source>
        <dbReference type="Google" id="ProtNLM"/>
    </source>
</evidence>
<keyword evidence="3" id="KW-1185">Reference proteome</keyword>
<dbReference type="Gene3D" id="3.40.50.10540">
    <property type="entry name" value="Crotonobetainyl-coa:carnitine coa-transferase, domain 1"/>
    <property type="match status" value="1"/>
</dbReference>
<proteinExistence type="predicted"/>
<evidence type="ECO:0000313" key="2">
    <source>
        <dbReference type="EMBL" id="KQB35322.1"/>
    </source>
</evidence>
<dbReference type="InterPro" id="IPR050483">
    <property type="entry name" value="CoA-transferase_III_domain"/>
</dbReference>
<dbReference type="Gene3D" id="3.30.1540.10">
    <property type="entry name" value="formyl-coa transferase, domain 3"/>
    <property type="match status" value="1"/>
</dbReference>
<dbReference type="RefSeq" id="WP_048101222.1">
    <property type="nucleotide sequence ID" value="NZ_LKBH01000154.1"/>
</dbReference>
<sequence length="404" mass="45190">MPSNFDNEYAEKILNGYNVLDFTTNISGPSATAILSDLGANVIKIEKLPGGDDSRSMEPSIGDKSAYFIAINRGKKSLAVNIKTREGRKILNKIIINSDIIVENFRTDTVNSLGLGYENIKKINDKIIYASIRSYGNTGPLMNNPGYDAIIQAETGIMSVNGARAGKPARVAVSVLDVGSAMWLAMGILGAVIYRERTGKGMEVTTSLYETGLYWMNYYIESYQITKKIPKRAGSEHMSFAPYGAFLARDGYIVIGISNDNLFSRLSEAIGMPELKNNPDYITNRERVRHRKKLNRLLGSVFIKNTSRYWMDLLKRYKVPCARVKDVSEVLKDGQTSAINPFQVINESGRKLKIQPVPFKLNNKYFKIERPSPSNGENTYEILYKLGYSQDEIKKLTSLGIIKI</sequence>
<accession>A0A0Q1B5J9</accession>
<dbReference type="GO" id="GO:0008410">
    <property type="term" value="F:CoA-transferase activity"/>
    <property type="evidence" value="ECO:0007669"/>
    <property type="project" value="TreeGrafter"/>
</dbReference>
<dbReference type="SUPFAM" id="SSF89796">
    <property type="entry name" value="CoA-transferase family III (CaiB/BaiF)"/>
    <property type="match status" value="1"/>
</dbReference>
<protein>
    <recommendedName>
        <fullName evidence="4">Carnitine dehydratase</fullName>
    </recommendedName>
</protein>
<dbReference type="GeneID" id="84221050"/>
<comment type="caution">
    <text evidence="2">The sequence shown here is derived from an EMBL/GenBank/DDBJ whole genome shotgun (WGS) entry which is preliminary data.</text>
</comment>
<keyword evidence="1" id="KW-0808">Transferase</keyword>
<dbReference type="PANTHER" id="PTHR48207:SF3">
    <property type="entry name" value="SUCCINATE--HYDROXYMETHYLGLUTARATE COA-TRANSFERASE"/>
    <property type="match status" value="1"/>
</dbReference>